<feature type="domain" description="Amine oxidase" evidence="1">
    <location>
        <begin position="28"/>
        <end position="419"/>
    </location>
</feature>
<dbReference type="InterPro" id="IPR050464">
    <property type="entry name" value="Zeta_carotene_desat/Oxidored"/>
</dbReference>
<reference evidence="3" key="1">
    <citation type="journal article" date="2019" name="Int. J. Syst. Evol. Microbiol.">
        <title>The Global Catalogue of Microorganisms (GCM) 10K type strain sequencing project: providing services to taxonomists for standard genome sequencing and annotation.</title>
        <authorList>
            <consortium name="The Broad Institute Genomics Platform"/>
            <consortium name="The Broad Institute Genome Sequencing Center for Infectious Disease"/>
            <person name="Wu L."/>
            <person name="Ma J."/>
        </authorList>
    </citation>
    <scope>NUCLEOTIDE SEQUENCE [LARGE SCALE GENOMIC DNA]</scope>
    <source>
        <strain evidence="3">CGMCC 1.15277</strain>
    </source>
</reference>
<name>A0ABW1X6R0_9ACTN</name>
<dbReference type="PANTHER" id="PTHR42923">
    <property type="entry name" value="PROTOPORPHYRINOGEN OXIDASE"/>
    <property type="match status" value="1"/>
</dbReference>
<evidence type="ECO:0000313" key="2">
    <source>
        <dbReference type="EMBL" id="MFC6397842.1"/>
    </source>
</evidence>
<dbReference type="InterPro" id="IPR036188">
    <property type="entry name" value="FAD/NAD-bd_sf"/>
</dbReference>
<dbReference type="Gene3D" id="1.10.3110.10">
    <property type="entry name" value="protoporphyrinogen ix oxidase, domain 3"/>
    <property type="match status" value="1"/>
</dbReference>
<dbReference type="Gene3D" id="3.90.660.20">
    <property type="entry name" value="Protoporphyrinogen oxidase, mitochondrial, domain 2"/>
    <property type="match status" value="1"/>
</dbReference>
<proteinExistence type="predicted"/>
<dbReference type="SUPFAM" id="SSF51905">
    <property type="entry name" value="FAD/NAD(P)-binding domain"/>
    <property type="match status" value="1"/>
</dbReference>
<dbReference type="PANTHER" id="PTHR42923:SF46">
    <property type="entry name" value="AMINE OXIDASE"/>
    <property type="match status" value="1"/>
</dbReference>
<dbReference type="Proteomes" id="UP001596266">
    <property type="component" value="Unassembled WGS sequence"/>
</dbReference>
<accession>A0ABW1X6R0</accession>
<gene>
    <name evidence="2" type="ORF">ACFP57_12735</name>
</gene>
<dbReference type="RefSeq" id="WP_343886948.1">
    <property type="nucleotide sequence ID" value="NZ_BAAAKI010000025.1"/>
</dbReference>
<evidence type="ECO:0000259" key="1">
    <source>
        <dbReference type="Pfam" id="PF01593"/>
    </source>
</evidence>
<organism evidence="2 3">
    <name type="scientific">Luteococcus sanguinis</name>
    <dbReference type="NCBI Taxonomy" id="174038"/>
    <lineage>
        <taxon>Bacteria</taxon>
        <taxon>Bacillati</taxon>
        <taxon>Actinomycetota</taxon>
        <taxon>Actinomycetes</taxon>
        <taxon>Propionibacteriales</taxon>
        <taxon>Propionibacteriaceae</taxon>
        <taxon>Luteococcus</taxon>
    </lineage>
</organism>
<evidence type="ECO:0000313" key="3">
    <source>
        <dbReference type="Proteomes" id="UP001596266"/>
    </source>
</evidence>
<protein>
    <submittedName>
        <fullName evidence="2">FAD-dependent oxidoreductase</fullName>
    </submittedName>
</protein>
<comment type="caution">
    <text evidence="2">The sequence shown here is derived from an EMBL/GenBank/DDBJ whole genome shotgun (WGS) entry which is preliminary data.</text>
</comment>
<dbReference type="Pfam" id="PF01593">
    <property type="entry name" value="Amino_oxidase"/>
    <property type="match status" value="1"/>
</dbReference>
<sequence length="444" mass="47145">MRGQTISPEISTARETWIIIGGGATGAAIALRGSQAGHHVTLVDRAPTAGGLTATEQFTINGQSFEVDRFYHVILESDERVLALLNELGLKDTIRWTSAPAEIVADGKRYPATSIVQMATLPMLKLTDRARIGASVAASLALPMKLANRTTSVKWLRTTAGASAMEAFWTPILRAKLGTQAERVSATFVVSTFRRLVKAMLDQKGNRFGVLPGGYAPVFEEMLSRVQAAGGEIRTGVAAQSVESLPSGGVRVTLDDGQSIEGDRVFVTTPAPIVERLVGALTDAERQQLSRPLLGVVCGSFLLATPPNDSYITYLVDDLGLTGVIGMHALLPAEQTGGASLVYLPHYCAPDDEWFELSDDEVRARMLDALGKAFPDFTPEVLASSINRARHVVPLPVPGAGKPLPFVTSVPGVHVVGTAQNTTGTLNVEASLELVDAALDTLVV</sequence>
<dbReference type="Gene3D" id="3.50.50.60">
    <property type="entry name" value="FAD/NAD(P)-binding domain"/>
    <property type="match status" value="1"/>
</dbReference>
<keyword evidence="3" id="KW-1185">Reference proteome</keyword>
<dbReference type="InterPro" id="IPR002937">
    <property type="entry name" value="Amino_oxidase"/>
</dbReference>
<dbReference type="EMBL" id="JBHSUA010000024">
    <property type="protein sequence ID" value="MFC6397842.1"/>
    <property type="molecule type" value="Genomic_DNA"/>
</dbReference>
<dbReference type="NCBIfam" id="NF005560">
    <property type="entry name" value="PRK07233.1"/>
    <property type="match status" value="1"/>
</dbReference>